<dbReference type="EMBL" id="CAJNIZ010001213">
    <property type="protein sequence ID" value="CAE7185336.1"/>
    <property type="molecule type" value="Genomic_DNA"/>
</dbReference>
<evidence type="ECO:0000313" key="2">
    <source>
        <dbReference type="Proteomes" id="UP000649617"/>
    </source>
</evidence>
<reference evidence="1" key="1">
    <citation type="submission" date="2021-02" db="EMBL/GenBank/DDBJ databases">
        <authorList>
            <person name="Dougan E. K."/>
            <person name="Rhodes N."/>
            <person name="Thang M."/>
            <person name="Chan C."/>
        </authorList>
    </citation>
    <scope>NUCLEOTIDE SEQUENCE</scope>
</reference>
<proteinExistence type="predicted"/>
<dbReference type="Proteomes" id="UP000649617">
    <property type="component" value="Unassembled WGS sequence"/>
</dbReference>
<gene>
    <name evidence="1" type="ORF">SPIL2461_LOCUS1244</name>
</gene>
<dbReference type="AlphaFoldDB" id="A0A812IZI5"/>
<sequence length="114" mass="13170">VQSFAHLRGACAMTGPAEQDFQELLQLPDERRRQIGCVQRVRSTDQWAELARSKADATWHGISNQRLMQDISGNFVWYARTGSLLDGWAEYFKFTAFQDPQPKVEDILFVRRAH</sequence>
<dbReference type="OrthoDB" id="406561at2759"/>
<accession>A0A812IZI5</accession>
<protein>
    <submittedName>
        <fullName evidence="1">Uncharacterized protein</fullName>
    </submittedName>
</protein>
<feature type="non-terminal residue" evidence="1">
    <location>
        <position position="1"/>
    </location>
</feature>
<name>A0A812IZI5_SYMPI</name>
<keyword evidence="2" id="KW-1185">Reference proteome</keyword>
<comment type="caution">
    <text evidence="1">The sequence shown here is derived from an EMBL/GenBank/DDBJ whole genome shotgun (WGS) entry which is preliminary data.</text>
</comment>
<evidence type="ECO:0000313" key="1">
    <source>
        <dbReference type="EMBL" id="CAE7185336.1"/>
    </source>
</evidence>
<organism evidence="1 2">
    <name type="scientific">Symbiodinium pilosum</name>
    <name type="common">Dinoflagellate</name>
    <dbReference type="NCBI Taxonomy" id="2952"/>
    <lineage>
        <taxon>Eukaryota</taxon>
        <taxon>Sar</taxon>
        <taxon>Alveolata</taxon>
        <taxon>Dinophyceae</taxon>
        <taxon>Suessiales</taxon>
        <taxon>Symbiodiniaceae</taxon>
        <taxon>Symbiodinium</taxon>
    </lineage>
</organism>